<feature type="compositionally biased region" description="Basic and acidic residues" evidence="1">
    <location>
        <begin position="1"/>
        <end position="16"/>
    </location>
</feature>
<gene>
    <name evidence="3" type="ORF">ACFSUF_24995</name>
</gene>
<evidence type="ECO:0000313" key="3">
    <source>
        <dbReference type="EMBL" id="MFD2615669.1"/>
    </source>
</evidence>
<proteinExistence type="predicted"/>
<evidence type="ECO:0000313" key="4">
    <source>
        <dbReference type="Proteomes" id="UP001597541"/>
    </source>
</evidence>
<dbReference type="RefSeq" id="WP_377607773.1">
    <property type="nucleotide sequence ID" value="NZ_JBHUME010000020.1"/>
</dbReference>
<keyword evidence="2" id="KW-1133">Transmembrane helix</keyword>
<feature type="transmembrane region" description="Helical" evidence="2">
    <location>
        <begin position="67"/>
        <end position="89"/>
    </location>
</feature>
<dbReference type="Proteomes" id="UP001597541">
    <property type="component" value="Unassembled WGS sequence"/>
</dbReference>
<keyword evidence="2" id="KW-0812">Transmembrane</keyword>
<sequence length="123" mass="13693">MKSEKPGEQKQRKPADIEAEPADFDSAVIELRRGLDQLDRLASAEPPAMDWFVSLAQEQARRERSALWLELCLFWAASLALLSAFGWLALHHLEWFLGCSALIFAAGAAGGFTLYRKGKEETA</sequence>
<comment type="caution">
    <text evidence="3">The sequence shown here is derived from an EMBL/GenBank/DDBJ whole genome shotgun (WGS) entry which is preliminary data.</text>
</comment>
<dbReference type="Pfam" id="PF17280">
    <property type="entry name" value="DUF5345"/>
    <property type="match status" value="1"/>
</dbReference>
<evidence type="ECO:0000256" key="1">
    <source>
        <dbReference type="SAM" id="MobiDB-lite"/>
    </source>
</evidence>
<dbReference type="InterPro" id="IPR035238">
    <property type="entry name" value="DUF5345"/>
</dbReference>
<dbReference type="EMBL" id="JBHUME010000020">
    <property type="protein sequence ID" value="MFD2615669.1"/>
    <property type="molecule type" value="Genomic_DNA"/>
</dbReference>
<protein>
    <submittedName>
        <fullName evidence="3">YxlC family protein</fullName>
    </submittedName>
</protein>
<name>A0ABW5PKF0_9BACL</name>
<accession>A0ABW5PKF0</accession>
<reference evidence="4" key="1">
    <citation type="journal article" date="2019" name="Int. J. Syst. Evol. Microbiol.">
        <title>The Global Catalogue of Microorganisms (GCM) 10K type strain sequencing project: providing services to taxonomists for standard genome sequencing and annotation.</title>
        <authorList>
            <consortium name="The Broad Institute Genomics Platform"/>
            <consortium name="The Broad Institute Genome Sequencing Center for Infectious Disease"/>
            <person name="Wu L."/>
            <person name="Ma J."/>
        </authorList>
    </citation>
    <scope>NUCLEOTIDE SEQUENCE [LARGE SCALE GENOMIC DNA]</scope>
    <source>
        <strain evidence="4">KCTC 3950</strain>
    </source>
</reference>
<keyword evidence="4" id="KW-1185">Reference proteome</keyword>
<feature type="region of interest" description="Disordered" evidence="1">
    <location>
        <begin position="1"/>
        <end position="21"/>
    </location>
</feature>
<evidence type="ECO:0000256" key="2">
    <source>
        <dbReference type="SAM" id="Phobius"/>
    </source>
</evidence>
<organism evidence="3 4">
    <name type="scientific">Paenibacillus gansuensis</name>
    <dbReference type="NCBI Taxonomy" id="306542"/>
    <lineage>
        <taxon>Bacteria</taxon>
        <taxon>Bacillati</taxon>
        <taxon>Bacillota</taxon>
        <taxon>Bacilli</taxon>
        <taxon>Bacillales</taxon>
        <taxon>Paenibacillaceae</taxon>
        <taxon>Paenibacillus</taxon>
    </lineage>
</organism>
<keyword evidence="2" id="KW-0472">Membrane</keyword>
<feature type="transmembrane region" description="Helical" evidence="2">
    <location>
        <begin position="95"/>
        <end position="115"/>
    </location>
</feature>